<comment type="similarity">
    <text evidence="1">Belongs to the sigma-70 factor family. ECF subfamily.</text>
</comment>
<feature type="domain" description="RNA polymerase sigma-70 region 2" evidence="7">
    <location>
        <begin position="83"/>
        <end position="150"/>
    </location>
</feature>
<dbReference type="Pfam" id="PF04542">
    <property type="entry name" value="Sigma70_r2"/>
    <property type="match status" value="1"/>
</dbReference>
<feature type="region of interest" description="Disordered" evidence="6">
    <location>
        <begin position="155"/>
        <end position="180"/>
    </location>
</feature>
<dbReference type="GO" id="GO:0006352">
    <property type="term" value="P:DNA-templated transcription initiation"/>
    <property type="evidence" value="ECO:0007669"/>
    <property type="project" value="InterPro"/>
</dbReference>
<dbReference type="InterPro" id="IPR039425">
    <property type="entry name" value="RNA_pol_sigma-70-like"/>
</dbReference>
<dbReference type="EMBL" id="QFPO01000002">
    <property type="protein sequence ID" value="PZQ19562.1"/>
    <property type="molecule type" value="Genomic_DNA"/>
</dbReference>
<sequence length="251" mass="27780">MPRPRRTACRTCSTARTSDVRSYAACRATRVESPADPPLTSRSNPAPGIATTRPVGEHNALFTTAVAMPPPTSDPIQARLEQLLRDYGARVRRLLQSHGLDQRGIDPADVEQEVRIRLWRAIERDRSAAFHASYIQRVVATTVVDALRRAEVRAAEPLPDEDSEASPLPDVAAGPDRLASDSERMDDLARCLESIPERRRLPITLHLQGFSLQEIADSVGVSAEAARKLVSRGMDELKFRLRECGHGEFDE</sequence>
<dbReference type="InterPro" id="IPR014284">
    <property type="entry name" value="RNA_pol_sigma-70_dom"/>
</dbReference>
<dbReference type="SUPFAM" id="SSF88659">
    <property type="entry name" value="Sigma3 and sigma4 domains of RNA polymerase sigma factors"/>
    <property type="match status" value="1"/>
</dbReference>
<dbReference type="PANTHER" id="PTHR43133">
    <property type="entry name" value="RNA POLYMERASE ECF-TYPE SIGMA FACTO"/>
    <property type="match status" value="1"/>
</dbReference>
<name>A0A2W5KR15_9GAMM</name>
<evidence type="ECO:0000313" key="9">
    <source>
        <dbReference type="EMBL" id="PZQ19562.1"/>
    </source>
</evidence>
<dbReference type="Pfam" id="PF08281">
    <property type="entry name" value="Sigma70_r4_2"/>
    <property type="match status" value="1"/>
</dbReference>
<comment type="caution">
    <text evidence="9">The sequence shown here is derived from an EMBL/GenBank/DDBJ whole genome shotgun (WGS) entry which is preliminary data.</text>
</comment>
<proteinExistence type="inferred from homology"/>
<dbReference type="GO" id="GO:0003677">
    <property type="term" value="F:DNA binding"/>
    <property type="evidence" value="ECO:0007669"/>
    <property type="project" value="UniProtKB-KW"/>
</dbReference>
<dbReference type="InterPro" id="IPR013249">
    <property type="entry name" value="RNA_pol_sigma70_r4_t2"/>
</dbReference>
<dbReference type="GO" id="GO:0016987">
    <property type="term" value="F:sigma factor activity"/>
    <property type="evidence" value="ECO:0007669"/>
    <property type="project" value="UniProtKB-KW"/>
</dbReference>
<keyword evidence="2" id="KW-0805">Transcription regulation</keyword>
<dbReference type="InterPro" id="IPR036388">
    <property type="entry name" value="WH-like_DNA-bd_sf"/>
</dbReference>
<evidence type="ECO:0000259" key="7">
    <source>
        <dbReference type="Pfam" id="PF04542"/>
    </source>
</evidence>
<keyword evidence="4" id="KW-0238">DNA-binding</keyword>
<dbReference type="InterPro" id="IPR007627">
    <property type="entry name" value="RNA_pol_sigma70_r2"/>
</dbReference>
<evidence type="ECO:0000256" key="4">
    <source>
        <dbReference type="ARBA" id="ARBA00023125"/>
    </source>
</evidence>
<dbReference type="CDD" id="cd06171">
    <property type="entry name" value="Sigma70_r4"/>
    <property type="match status" value="1"/>
</dbReference>
<gene>
    <name evidence="9" type="ORF">DI564_02330</name>
</gene>
<dbReference type="PANTHER" id="PTHR43133:SF8">
    <property type="entry name" value="RNA POLYMERASE SIGMA FACTOR HI_1459-RELATED"/>
    <property type="match status" value="1"/>
</dbReference>
<dbReference type="SUPFAM" id="SSF88946">
    <property type="entry name" value="Sigma2 domain of RNA polymerase sigma factors"/>
    <property type="match status" value="1"/>
</dbReference>
<dbReference type="InterPro" id="IPR013325">
    <property type="entry name" value="RNA_pol_sigma_r2"/>
</dbReference>
<accession>A0A2W5KR15</accession>
<evidence type="ECO:0000259" key="8">
    <source>
        <dbReference type="Pfam" id="PF08281"/>
    </source>
</evidence>
<reference evidence="9 10" key="1">
    <citation type="submission" date="2017-08" db="EMBL/GenBank/DDBJ databases">
        <title>Infants hospitalized years apart are colonized by the same room-sourced microbial strains.</title>
        <authorList>
            <person name="Brooks B."/>
            <person name="Olm M.R."/>
            <person name="Firek B.A."/>
            <person name="Baker R."/>
            <person name="Thomas B.C."/>
            <person name="Morowitz M.J."/>
            <person name="Banfield J.F."/>
        </authorList>
    </citation>
    <scope>NUCLEOTIDE SEQUENCE [LARGE SCALE GENOMIC DNA]</scope>
    <source>
        <strain evidence="9">S2_005_003_R2_42</strain>
    </source>
</reference>
<feature type="region of interest" description="Disordered" evidence="6">
    <location>
        <begin position="29"/>
        <end position="48"/>
    </location>
</feature>
<evidence type="ECO:0000256" key="2">
    <source>
        <dbReference type="ARBA" id="ARBA00023015"/>
    </source>
</evidence>
<evidence type="ECO:0000256" key="1">
    <source>
        <dbReference type="ARBA" id="ARBA00010641"/>
    </source>
</evidence>
<dbReference type="Gene3D" id="1.10.10.10">
    <property type="entry name" value="Winged helix-like DNA-binding domain superfamily/Winged helix DNA-binding domain"/>
    <property type="match status" value="1"/>
</dbReference>
<feature type="domain" description="RNA polymerase sigma factor 70 region 4 type 2" evidence="8">
    <location>
        <begin position="187"/>
        <end position="236"/>
    </location>
</feature>
<dbReference type="Gene3D" id="1.10.1740.10">
    <property type="match status" value="1"/>
</dbReference>
<evidence type="ECO:0000313" key="10">
    <source>
        <dbReference type="Proteomes" id="UP000249046"/>
    </source>
</evidence>
<organism evidence="9 10">
    <name type="scientific">Rhodanobacter denitrificans</name>
    <dbReference type="NCBI Taxonomy" id="666685"/>
    <lineage>
        <taxon>Bacteria</taxon>
        <taxon>Pseudomonadati</taxon>
        <taxon>Pseudomonadota</taxon>
        <taxon>Gammaproteobacteria</taxon>
        <taxon>Lysobacterales</taxon>
        <taxon>Rhodanobacteraceae</taxon>
        <taxon>Rhodanobacter</taxon>
    </lineage>
</organism>
<evidence type="ECO:0000256" key="6">
    <source>
        <dbReference type="SAM" id="MobiDB-lite"/>
    </source>
</evidence>
<evidence type="ECO:0008006" key="11">
    <source>
        <dbReference type="Google" id="ProtNLM"/>
    </source>
</evidence>
<evidence type="ECO:0000256" key="5">
    <source>
        <dbReference type="ARBA" id="ARBA00023163"/>
    </source>
</evidence>
<dbReference type="NCBIfam" id="TIGR02937">
    <property type="entry name" value="sigma70-ECF"/>
    <property type="match status" value="1"/>
</dbReference>
<dbReference type="AlphaFoldDB" id="A0A2W5KR15"/>
<keyword evidence="3" id="KW-0731">Sigma factor</keyword>
<protein>
    <recommendedName>
        <fullName evidence="11">Sigma-70 family RNA polymerase sigma factor</fullName>
    </recommendedName>
</protein>
<dbReference type="InterPro" id="IPR013324">
    <property type="entry name" value="RNA_pol_sigma_r3/r4-like"/>
</dbReference>
<dbReference type="Proteomes" id="UP000249046">
    <property type="component" value="Unassembled WGS sequence"/>
</dbReference>
<keyword evidence="5" id="KW-0804">Transcription</keyword>
<evidence type="ECO:0000256" key="3">
    <source>
        <dbReference type="ARBA" id="ARBA00023082"/>
    </source>
</evidence>